<proteinExistence type="predicted"/>
<dbReference type="Proteomes" id="UP001151582">
    <property type="component" value="Unassembled WGS sequence"/>
</dbReference>
<dbReference type="Gene3D" id="1.25.40.10">
    <property type="entry name" value="Tetratricopeptide repeat domain"/>
    <property type="match status" value="2"/>
</dbReference>
<gene>
    <name evidence="4" type="ORF">H4R34_001041</name>
</gene>
<dbReference type="InterPro" id="IPR011990">
    <property type="entry name" value="TPR-like_helical_dom_sf"/>
</dbReference>
<evidence type="ECO:0008006" key="6">
    <source>
        <dbReference type="Google" id="ProtNLM"/>
    </source>
</evidence>
<evidence type="ECO:0000256" key="1">
    <source>
        <dbReference type="ARBA" id="ARBA00022737"/>
    </source>
</evidence>
<keyword evidence="1" id="KW-0677">Repeat</keyword>
<organism evidence="4 5">
    <name type="scientific">Dimargaris verticillata</name>
    <dbReference type="NCBI Taxonomy" id="2761393"/>
    <lineage>
        <taxon>Eukaryota</taxon>
        <taxon>Fungi</taxon>
        <taxon>Fungi incertae sedis</taxon>
        <taxon>Zoopagomycota</taxon>
        <taxon>Kickxellomycotina</taxon>
        <taxon>Dimargaritomycetes</taxon>
        <taxon>Dimargaritales</taxon>
        <taxon>Dimargaritaceae</taxon>
        <taxon>Dimargaris</taxon>
    </lineage>
</organism>
<evidence type="ECO:0000256" key="3">
    <source>
        <dbReference type="SAM" id="MobiDB-lite"/>
    </source>
</evidence>
<dbReference type="InterPro" id="IPR051222">
    <property type="entry name" value="PPR/CCM1_RNA-binding"/>
</dbReference>
<accession>A0A9W8B4A4</accession>
<dbReference type="OrthoDB" id="185373at2759"/>
<dbReference type="PANTHER" id="PTHR47942:SF63">
    <property type="entry name" value="PENTATRICOPEPTIDE REPEAT-CONTAINING PROTEIN"/>
    <property type="match status" value="1"/>
</dbReference>
<feature type="region of interest" description="Disordered" evidence="3">
    <location>
        <begin position="448"/>
        <end position="469"/>
    </location>
</feature>
<sequence length="1001" mass="111772">MPRPGGSSLINPWPLLHSLLTRQRLVRDPSPNELLGLLRRLRGITEVSQLDQIRDAIRYCQDQRLVMVNQAAQGTATATTLPSIDPATLAHESVAHLLLSTTQVKSDQPLQEPAPCGGDWCTHGSAIDATMRVLHDKARQQIFEASLTSKSHWQHELLLPPFVAAQHSAIRAHQISLQLCSDVGLTRASLLDRLAYTPKSCDYLLGVALRQCDLPLALNTLFACLHHRHHDEPALPSERGLWFLWKTIASHARIYHQFIHARTLSSSQTPSHSVANDLLTATATSYPPLPNDQKDGAAASHLSGDAKSQPVAYLPTYLLQRCYYLFDIIVHGHCAIQSPDTSASRPTPTPASACSNCSSTPNIPAQSVSLLPPPPRLRTPPTDFLQSLVATADSRAMARILSDMIHDTPFLVLPHLTSSVFHTLNRQHLGQSERLCRHLLDRVVDTSQVHPTKNSLSNPPASSPNGSTSLPLTSEYTAFRKRYPIFPHSITRVIVNTMLAAWLQKRRWDKGHWYLDLLVSGGLGLEVDTWNIILQALFRVHRIPDIHRIWDHIRSNHRATQPSQLNLPFIFSTNVTCPPPNRSTYQILLQGFGVTNRNQDMVEVFHHLLTNTEVTPDRQHYSTLLMYLNRRAERAQVTGIVQQITQGIPVEILLDQYVAPANAPQPQQTHGDERQTVPCPLSREDVPNDHVADAHPTPPLPLLFATTSVYNDLIKRLYSDHEFDLAAKVFDQLNQAWQSEPTTRINQLKTTVDLWPLAASPSAPGVPVGAQPSRNRTDMSLQSVRYPNVVTYNILIRELLKQASLDHALDFLDVLERGAIEPNSESYGLFIQALLASGLLEDAQGMFERMVLDQKRQPSIYVFNLFLEYLLTPTAPTGTPSDGAATATLPTAPRMMQALSIYDQLFAWGVRPNNTTYELLLHAALANRNTWAHLDRLLEDAVHEGMLIRSSTLETIFITSVRAQEYQLAQTVLGYYATLAHRDPSRRVWSAARHHGLLENT</sequence>
<name>A0A9W8B4A4_9FUNG</name>
<evidence type="ECO:0000313" key="4">
    <source>
        <dbReference type="EMBL" id="KAJ1983798.1"/>
    </source>
</evidence>
<reference evidence="4" key="1">
    <citation type="submission" date="2022-07" db="EMBL/GenBank/DDBJ databases">
        <title>Phylogenomic reconstructions and comparative analyses of Kickxellomycotina fungi.</title>
        <authorList>
            <person name="Reynolds N.K."/>
            <person name="Stajich J.E."/>
            <person name="Barry K."/>
            <person name="Grigoriev I.V."/>
            <person name="Crous P."/>
            <person name="Smith M.E."/>
        </authorList>
    </citation>
    <scope>NUCLEOTIDE SEQUENCE</scope>
    <source>
        <strain evidence="4">RSA 567</strain>
    </source>
</reference>
<evidence type="ECO:0000256" key="2">
    <source>
        <dbReference type="PROSITE-ProRule" id="PRU00708"/>
    </source>
</evidence>
<dbReference type="PANTHER" id="PTHR47942">
    <property type="entry name" value="TETRATRICOPEPTIDE REPEAT (TPR)-LIKE SUPERFAMILY PROTEIN-RELATED"/>
    <property type="match status" value="1"/>
</dbReference>
<evidence type="ECO:0000313" key="5">
    <source>
        <dbReference type="Proteomes" id="UP001151582"/>
    </source>
</evidence>
<dbReference type="Pfam" id="PF13041">
    <property type="entry name" value="PPR_2"/>
    <property type="match status" value="1"/>
</dbReference>
<dbReference type="EMBL" id="JANBQB010000040">
    <property type="protein sequence ID" value="KAJ1983798.1"/>
    <property type="molecule type" value="Genomic_DNA"/>
</dbReference>
<protein>
    <recommendedName>
        <fullName evidence="6">Pentatricopeptide repeat-containing protein</fullName>
    </recommendedName>
</protein>
<dbReference type="AlphaFoldDB" id="A0A9W8B4A4"/>
<dbReference type="InterPro" id="IPR002885">
    <property type="entry name" value="PPR_rpt"/>
</dbReference>
<feature type="compositionally biased region" description="Low complexity" evidence="3">
    <location>
        <begin position="454"/>
        <end position="469"/>
    </location>
</feature>
<comment type="caution">
    <text evidence="4">The sequence shown here is derived from an EMBL/GenBank/DDBJ whole genome shotgun (WGS) entry which is preliminary data.</text>
</comment>
<dbReference type="PROSITE" id="PS51375">
    <property type="entry name" value="PPR"/>
    <property type="match status" value="1"/>
</dbReference>
<feature type="repeat" description="PPR" evidence="2">
    <location>
        <begin position="788"/>
        <end position="822"/>
    </location>
</feature>
<keyword evidence="5" id="KW-1185">Reference proteome</keyword>